<evidence type="ECO:0000313" key="3">
    <source>
        <dbReference type="Proteomes" id="UP001310594"/>
    </source>
</evidence>
<protein>
    <recommendedName>
        <fullName evidence="4">F-box domain-containing protein</fullName>
    </recommendedName>
</protein>
<gene>
    <name evidence="2" type="ORF">LTR97_006918</name>
</gene>
<dbReference type="PANTHER" id="PTHR42085:SF1">
    <property type="entry name" value="F-BOX DOMAIN-CONTAINING PROTEIN"/>
    <property type="match status" value="1"/>
</dbReference>
<reference evidence="2" key="1">
    <citation type="submission" date="2023-08" db="EMBL/GenBank/DDBJ databases">
        <title>Black Yeasts Isolated from many extreme environments.</title>
        <authorList>
            <person name="Coleine C."/>
            <person name="Stajich J.E."/>
            <person name="Selbmann L."/>
        </authorList>
    </citation>
    <scope>NUCLEOTIDE SEQUENCE</scope>
    <source>
        <strain evidence="2">CCFEE 5810</strain>
    </source>
</reference>
<proteinExistence type="predicted"/>
<dbReference type="PANTHER" id="PTHR42085">
    <property type="entry name" value="F-BOX DOMAIN-CONTAINING PROTEIN"/>
    <property type="match status" value="1"/>
</dbReference>
<comment type="caution">
    <text evidence="2">The sequence shown here is derived from an EMBL/GenBank/DDBJ whole genome shotgun (WGS) entry which is preliminary data.</text>
</comment>
<dbReference type="InterPro" id="IPR038883">
    <property type="entry name" value="AN11006-like"/>
</dbReference>
<keyword evidence="1" id="KW-0175">Coiled coil</keyword>
<dbReference type="EMBL" id="JAVRQU010000010">
    <property type="protein sequence ID" value="KAK5697958.1"/>
    <property type="molecule type" value="Genomic_DNA"/>
</dbReference>
<organism evidence="2 3">
    <name type="scientific">Elasticomyces elasticus</name>
    <dbReference type="NCBI Taxonomy" id="574655"/>
    <lineage>
        <taxon>Eukaryota</taxon>
        <taxon>Fungi</taxon>
        <taxon>Dikarya</taxon>
        <taxon>Ascomycota</taxon>
        <taxon>Pezizomycotina</taxon>
        <taxon>Dothideomycetes</taxon>
        <taxon>Dothideomycetidae</taxon>
        <taxon>Mycosphaerellales</taxon>
        <taxon>Teratosphaeriaceae</taxon>
        <taxon>Elasticomyces</taxon>
    </lineage>
</organism>
<accession>A0AAN7W3X7</accession>
<dbReference type="AlphaFoldDB" id="A0AAN7W3X7"/>
<evidence type="ECO:0000256" key="1">
    <source>
        <dbReference type="SAM" id="Coils"/>
    </source>
</evidence>
<evidence type="ECO:0008006" key="4">
    <source>
        <dbReference type="Google" id="ProtNLM"/>
    </source>
</evidence>
<evidence type="ECO:0000313" key="2">
    <source>
        <dbReference type="EMBL" id="KAK5697958.1"/>
    </source>
</evidence>
<sequence>MLQVEDSHVETSSVALRNQPASADDIKNGADGGRPLLLLLPQELRDFIYELAIVDTEAFVEHPIRLNFSTSRRDTTNSCIRTYLALSATNQQVREESRAFFFGNNTFGALVNWKHGAEPLDGLSHALKYMKHIVLYRLESTDDHFSPACILDLRFRGATAQSHIVVAPRATLTQAVGAHCCGFEAVELASANLQREIEEKSQQAIRELQEGLSEAGSFDQATLTALIDELMRAWTGRYYKPRRASKAQYLASLDASASVADYRWRGDP</sequence>
<name>A0AAN7W3X7_9PEZI</name>
<dbReference type="Proteomes" id="UP001310594">
    <property type="component" value="Unassembled WGS sequence"/>
</dbReference>
<feature type="coiled-coil region" evidence="1">
    <location>
        <begin position="183"/>
        <end position="210"/>
    </location>
</feature>